<evidence type="ECO:0000256" key="2">
    <source>
        <dbReference type="ARBA" id="ARBA00022692"/>
    </source>
</evidence>
<dbReference type="Gene3D" id="1.20.1560.10">
    <property type="entry name" value="ABC transporter type 1, transmembrane domain"/>
    <property type="match status" value="1"/>
</dbReference>
<feature type="domain" description="ABC transmembrane type-1" evidence="9">
    <location>
        <begin position="68"/>
        <end position="308"/>
    </location>
</feature>
<dbReference type="GO" id="GO:0140359">
    <property type="term" value="F:ABC-type transporter activity"/>
    <property type="evidence" value="ECO:0007669"/>
    <property type="project" value="InterPro"/>
</dbReference>
<name>A0A2T1M0Q9_9CHRO</name>
<evidence type="ECO:0000256" key="3">
    <source>
        <dbReference type="ARBA" id="ARBA00022741"/>
    </source>
</evidence>
<dbReference type="FunFam" id="3.40.50.300:FF:000218">
    <property type="entry name" value="Multidrug ABC transporter ATP-binding protein"/>
    <property type="match status" value="1"/>
</dbReference>
<evidence type="ECO:0000256" key="6">
    <source>
        <dbReference type="ARBA" id="ARBA00023136"/>
    </source>
</evidence>
<evidence type="ECO:0000256" key="1">
    <source>
        <dbReference type="ARBA" id="ARBA00004651"/>
    </source>
</evidence>
<dbReference type="RefSeq" id="WP_106456229.1">
    <property type="nucleotide sequence ID" value="NZ_PXOH01000005.1"/>
</dbReference>
<dbReference type="Pfam" id="PF00664">
    <property type="entry name" value="ABC_membrane"/>
    <property type="match status" value="1"/>
</dbReference>
<reference evidence="10 11" key="2">
    <citation type="submission" date="2018-03" db="EMBL/GenBank/DDBJ databases">
        <authorList>
            <person name="Keele B.F."/>
        </authorList>
    </citation>
    <scope>NUCLEOTIDE SEQUENCE [LARGE SCALE GENOMIC DNA]</scope>
    <source>
        <strain evidence="10 11">CCALA 016</strain>
    </source>
</reference>
<evidence type="ECO:0000259" key="9">
    <source>
        <dbReference type="PROSITE" id="PS50929"/>
    </source>
</evidence>
<dbReference type="AlphaFoldDB" id="A0A2T1M0Q9"/>
<dbReference type="Proteomes" id="UP000239001">
    <property type="component" value="Unassembled WGS sequence"/>
</dbReference>
<dbReference type="SMART" id="SM00382">
    <property type="entry name" value="AAA"/>
    <property type="match status" value="1"/>
</dbReference>
<keyword evidence="6 7" id="KW-0472">Membrane</keyword>
<feature type="domain" description="ABC transporter" evidence="8">
    <location>
        <begin position="357"/>
        <end position="592"/>
    </location>
</feature>
<keyword evidence="3" id="KW-0547">Nucleotide-binding</keyword>
<dbReference type="GO" id="GO:0005524">
    <property type="term" value="F:ATP binding"/>
    <property type="evidence" value="ECO:0007669"/>
    <property type="project" value="UniProtKB-KW"/>
</dbReference>
<dbReference type="Pfam" id="PF00005">
    <property type="entry name" value="ABC_tran"/>
    <property type="match status" value="1"/>
</dbReference>
<dbReference type="PANTHER" id="PTHR24221:SF654">
    <property type="entry name" value="ATP-BINDING CASSETTE SUB-FAMILY B MEMBER 6"/>
    <property type="match status" value="1"/>
</dbReference>
<evidence type="ECO:0000256" key="5">
    <source>
        <dbReference type="ARBA" id="ARBA00022989"/>
    </source>
</evidence>
<keyword evidence="11" id="KW-1185">Reference proteome</keyword>
<comment type="caution">
    <text evidence="10">The sequence shown here is derived from an EMBL/GenBank/DDBJ whole genome shotgun (WGS) entry which is preliminary data.</text>
</comment>
<dbReference type="InterPro" id="IPR003593">
    <property type="entry name" value="AAA+_ATPase"/>
</dbReference>
<evidence type="ECO:0000259" key="8">
    <source>
        <dbReference type="PROSITE" id="PS50893"/>
    </source>
</evidence>
<dbReference type="InterPro" id="IPR027417">
    <property type="entry name" value="P-loop_NTPase"/>
</dbReference>
<gene>
    <name evidence="10" type="ORF">C7H19_06195</name>
</gene>
<proteinExistence type="predicted"/>
<dbReference type="GO" id="GO:0016887">
    <property type="term" value="F:ATP hydrolysis activity"/>
    <property type="evidence" value="ECO:0007669"/>
    <property type="project" value="InterPro"/>
</dbReference>
<keyword evidence="4 10" id="KW-0067">ATP-binding</keyword>
<dbReference type="GO" id="GO:0005886">
    <property type="term" value="C:plasma membrane"/>
    <property type="evidence" value="ECO:0007669"/>
    <property type="project" value="UniProtKB-SubCell"/>
</dbReference>
<feature type="transmembrane region" description="Helical" evidence="7">
    <location>
        <begin position="156"/>
        <end position="176"/>
    </location>
</feature>
<organism evidence="10 11">
    <name type="scientific">Aphanothece hegewaldii CCALA 016</name>
    <dbReference type="NCBI Taxonomy" id="2107694"/>
    <lineage>
        <taxon>Bacteria</taxon>
        <taxon>Bacillati</taxon>
        <taxon>Cyanobacteriota</taxon>
        <taxon>Cyanophyceae</taxon>
        <taxon>Oscillatoriophycideae</taxon>
        <taxon>Chroococcales</taxon>
        <taxon>Aphanothecaceae</taxon>
        <taxon>Aphanothece</taxon>
    </lineage>
</organism>
<protein>
    <submittedName>
        <fullName evidence="10">ABC transporter ATP-binding protein</fullName>
    </submittedName>
</protein>
<dbReference type="PROSITE" id="PS50893">
    <property type="entry name" value="ABC_TRANSPORTER_2"/>
    <property type="match status" value="1"/>
</dbReference>
<dbReference type="InterPro" id="IPR036640">
    <property type="entry name" value="ABC1_TM_sf"/>
</dbReference>
<comment type="subcellular location">
    <subcellularLocation>
        <location evidence="1">Cell membrane</location>
        <topology evidence="1">Multi-pass membrane protein</topology>
    </subcellularLocation>
</comment>
<feature type="transmembrane region" description="Helical" evidence="7">
    <location>
        <begin position="285"/>
        <end position="305"/>
    </location>
</feature>
<dbReference type="GO" id="GO:0034040">
    <property type="term" value="F:ATPase-coupled lipid transmembrane transporter activity"/>
    <property type="evidence" value="ECO:0007669"/>
    <property type="project" value="TreeGrafter"/>
</dbReference>
<dbReference type="PROSITE" id="PS00211">
    <property type="entry name" value="ABC_TRANSPORTER_1"/>
    <property type="match status" value="1"/>
</dbReference>
<dbReference type="SUPFAM" id="SSF52540">
    <property type="entry name" value="P-loop containing nucleoside triphosphate hydrolases"/>
    <property type="match status" value="1"/>
</dbReference>
<dbReference type="SUPFAM" id="SSF90123">
    <property type="entry name" value="ABC transporter transmembrane region"/>
    <property type="match status" value="1"/>
</dbReference>
<dbReference type="EMBL" id="PXOH01000005">
    <property type="protein sequence ID" value="PSF38264.1"/>
    <property type="molecule type" value="Genomic_DNA"/>
</dbReference>
<dbReference type="InterPro" id="IPR017871">
    <property type="entry name" value="ABC_transporter-like_CS"/>
</dbReference>
<feature type="transmembrane region" description="Helical" evidence="7">
    <location>
        <begin position="83"/>
        <end position="103"/>
    </location>
</feature>
<evidence type="ECO:0000256" key="4">
    <source>
        <dbReference type="ARBA" id="ARBA00022840"/>
    </source>
</evidence>
<dbReference type="OrthoDB" id="501491at2"/>
<evidence type="ECO:0000256" key="7">
    <source>
        <dbReference type="SAM" id="Phobius"/>
    </source>
</evidence>
<feature type="transmembrane region" description="Helical" evidence="7">
    <location>
        <begin position="182"/>
        <end position="199"/>
    </location>
</feature>
<accession>A0A2T1M0Q9</accession>
<dbReference type="PROSITE" id="PS50929">
    <property type="entry name" value="ABC_TM1F"/>
    <property type="match status" value="1"/>
</dbReference>
<feature type="transmembrane region" description="Helical" evidence="7">
    <location>
        <begin position="27"/>
        <end position="49"/>
    </location>
</feature>
<keyword evidence="2 7" id="KW-0812">Transmembrane</keyword>
<reference evidence="10 11" key="1">
    <citation type="submission" date="2018-03" db="EMBL/GenBank/DDBJ databases">
        <title>The ancient ancestry and fast evolution of plastids.</title>
        <authorList>
            <person name="Moore K.R."/>
            <person name="Magnabosco C."/>
            <person name="Momper L."/>
            <person name="Gold D.A."/>
            <person name="Bosak T."/>
            <person name="Fournier G.P."/>
        </authorList>
    </citation>
    <scope>NUCLEOTIDE SEQUENCE [LARGE SCALE GENOMIC DNA]</scope>
    <source>
        <strain evidence="10 11">CCALA 016</strain>
    </source>
</reference>
<dbReference type="InterPro" id="IPR003439">
    <property type="entry name" value="ABC_transporter-like_ATP-bd"/>
</dbReference>
<dbReference type="Gene3D" id="3.40.50.300">
    <property type="entry name" value="P-loop containing nucleotide triphosphate hydrolases"/>
    <property type="match status" value="1"/>
</dbReference>
<dbReference type="InterPro" id="IPR039421">
    <property type="entry name" value="Type_1_exporter"/>
</dbReference>
<evidence type="ECO:0000313" key="11">
    <source>
        <dbReference type="Proteomes" id="UP000239001"/>
    </source>
</evidence>
<sequence length="598" mass="66547">MIKVKELEIIAKLLPFFQIYPRAAPTIFILGVTSSLTEGLGISLLIPFLQSLDGEQLTAANNNPVLGFFDQLLAGVNPDSKPFTIAAMICALILLKVLLGYFYTIQVGWFNSRIIHRIRCDIFAQFMSVGQQFWDQSRGGDLLNTLYRETASAGHALSYLIWLVITACMIVIFTVLLLLISWPLTLSAVLAMGLISLLVRRITRQAESLGQQHLAANIQLSQTALETINGIRTIRAFGCEPYEQKQFARYSQNLRDTAFRLSMLSALIEPIFEGLAVILLVGLMLFTLFTEFSLPVLVTMIFMFYRLQPLVKKFDADWTSLLAINSSLDKVQALLTPADKPYIRSGSVPYTGLKDAIRLRSVGFSYSTQDRPALQHISITLRRGETTALVGPSGAGKSTLISLICRFYDATEGQIEVDDQPLTSLKLTDWRDHIALVSQQIHIFNTTIGDNIAYGRIGATEADIIAAATQANAHEFICELPEGYNTQVGDRGVRLSGGQSQRISIARAILRNPDILILDEATNALDSLSEHLIQEALYRLSHNRTVLVIAHRLSTIKHADQIVVLSEGQVKEVGTFDELLNHQDLFAQLYQLQHKPNW</sequence>
<dbReference type="PANTHER" id="PTHR24221">
    <property type="entry name" value="ATP-BINDING CASSETTE SUB-FAMILY B"/>
    <property type="match status" value="1"/>
</dbReference>
<keyword evidence="5 7" id="KW-1133">Transmembrane helix</keyword>
<evidence type="ECO:0000313" key="10">
    <source>
        <dbReference type="EMBL" id="PSF38264.1"/>
    </source>
</evidence>
<dbReference type="InterPro" id="IPR011527">
    <property type="entry name" value="ABC1_TM_dom"/>
</dbReference>